<comment type="caution">
    <text evidence="1">The sequence shown here is derived from an EMBL/GenBank/DDBJ whole genome shotgun (WGS) entry which is preliminary data.</text>
</comment>
<sequence length="108" mass="12705">MILVIRYETNLKNTGDMMSYRPNIVNFTLAGSNEKERLYEFKMSLADGTECRVFSQRNPEWILTNISRLLTTPCPVCHKDFICKCMDKFHDEFLEQIKSKQLFEKALS</sequence>
<dbReference type="EMBL" id="JTHP01000003">
    <property type="protein sequence ID" value="KJD47156.1"/>
    <property type="molecule type" value="Genomic_DNA"/>
</dbReference>
<dbReference type="Proteomes" id="UP000032534">
    <property type="component" value="Unassembled WGS sequence"/>
</dbReference>
<accession>A0A0D7X6Y2</accession>
<dbReference type="PATRIC" id="fig|159743.3.peg.677"/>
<dbReference type="RefSeq" id="WP_044644742.1">
    <property type="nucleotide sequence ID" value="NZ_JTHP01000003.1"/>
</dbReference>
<protein>
    <submittedName>
        <fullName evidence="1">Uncharacterized protein</fullName>
    </submittedName>
</protein>
<evidence type="ECO:0000313" key="2">
    <source>
        <dbReference type="Proteomes" id="UP000032534"/>
    </source>
</evidence>
<organism evidence="1 2">
    <name type="scientific">Paenibacillus terrae</name>
    <dbReference type="NCBI Taxonomy" id="159743"/>
    <lineage>
        <taxon>Bacteria</taxon>
        <taxon>Bacillati</taxon>
        <taxon>Bacillota</taxon>
        <taxon>Bacilli</taxon>
        <taxon>Bacillales</taxon>
        <taxon>Paenibacillaceae</taxon>
        <taxon>Paenibacillus</taxon>
    </lineage>
</organism>
<gene>
    <name evidence="1" type="ORF">QD47_03125</name>
</gene>
<evidence type="ECO:0000313" key="1">
    <source>
        <dbReference type="EMBL" id="KJD47156.1"/>
    </source>
</evidence>
<keyword evidence="2" id="KW-1185">Reference proteome</keyword>
<proteinExistence type="predicted"/>
<name>A0A0D7X6Y2_9BACL</name>
<reference evidence="1 2" key="1">
    <citation type="submission" date="2014-11" db="EMBL/GenBank/DDBJ databases">
        <title>Draft Genome Sequences of Paenibacillus polymyxa NRRL B-30509 and Paenibacillus terrae NRRL B-30644, Strains from a Poultry Environment that Produce Tridecaptin A and Paenicidins.</title>
        <authorList>
            <person name="van Belkum M.J."/>
            <person name="Lohans C.T."/>
            <person name="Vederas J.C."/>
        </authorList>
    </citation>
    <scope>NUCLEOTIDE SEQUENCE [LARGE SCALE GENOMIC DNA]</scope>
    <source>
        <strain evidence="1 2">NRRL B-30644</strain>
    </source>
</reference>
<dbReference type="AlphaFoldDB" id="A0A0D7X6Y2"/>
<dbReference type="OrthoDB" id="2621488at2"/>